<sequence length="117" mass="13263">MRRQSHIERHARQGQTSEQLAERNSLRRLVFYAVLGGVAGGLLTGLVFPTWLWVGTILGGVLGLGLAIAIDEKLKRVDQMRRSEHASDMAQERERALQAKIRAARENGEFERWDEKP</sequence>
<dbReference type="EMBL" id="LAXJ01000002">
    <property type="protein sequence ID" value="KRS14354.1"/>
    <property type="molecule type" value="Genomic_DNA"/>
</dbReference>
<keyword evidence="1" id="KW-0812">Transmembrane</keyword>
<proteinExistence type="predicted"/>
<organism evidence="2 3">
    <name type="scientific">Roseovarius atlanticus</name>
    <dbReference type="NCBI Taxonomy" id="1641875"/>
    <lineage>
        <taxon>Bacteria</taxon>
        <taxon>Pseudomonadati</taxon>
        <taxon>Pseudomonadota</taxon>
        <taxon>Alphaproteobacteria</taxon>
        <taxon>Rhodobacterales</taxon>
        <taxon>Roseobacteraceae</taxon>
        <taxon>Roseovarius</taxon>
    </lineage>
</organism>
<dbReference type="RefSeq" id="WP_057789425.1">
    <property type="nucleotide sequence ID" value="NZ_LAXJ01000002.1"/>
</dbReference>
<protein>
    <submittedName>
        <fullName evidence="2">Uncharacterized protein</fullName>
    </submittedName>
</protein>
<name>A0A0T5NZQ4_9RHOB</name>
<keyword evidence="3" id="KW-1185">Reference proteome</keyword>
<comment type="caution">
    <text evidence="2">The sequence shown here is derived from an EMBL/GenBank/DDBJ whole genome shotgun (WGS) entry which is preliminary data.</text>
</comment>
<dbReference type="AlphaFoldDB" id="A0A0T5NZQ4"/>
<dbReference type="STRING" id="1641875.XM53_01075"/>
<evidence type="ECO:0000313" key="3">
    <source>
        <dbReference type="Proteomes" id="UP000051295"/>
    </source>
</evidence>
<evidence type="ECO:0000256" key="1">
    <source>
        <dbReference type="SAM" id="Phobius"/>
    </source>
</evidence>
<gene>
    <name evidence="2" type="ORF">XM53_01075</name>
</gene>
<reference evidence="2 3" key="1">
    <citation type="submission" date="2015-04" db="EMBL/GenBank/DDBJ databases">
        <title>The draft genome sequence of Roseovarius sp.R12b.</title>
        <authorList>
            <person name="Li G."/>
            <person name="Lai Q."/>
            <person name="Shao Z."/>
            <person name="Yan P."/>
        </authorList>
    </citation>
    <scope>NUCLEOTIDE SEQUENCE [LARGE SCALE GENOMIC DNA]</scope>
    <source>
        <strain evidence="2 3">R12B</strain>
    </source>
</reference>
<accession>A0A0T5NZQ4</accession>
<keyword evidence="1" id="KW-0472">Membrane</keyword>
<feature type="transmembrane region" description="Helical" evidence="1">
    <location>
        <begin position="52"/>
        <end position="70"/>
    </location>
</feature>
<feature type="transmembrane region" description="Helical" evidence="1">
    <location>
        <begin position="29"/>
        <end position="46"/>
    </location>
</feature>
<keyword evidence="1" id="KW-1133">Transmembrane helix</keyword>
<evidence type="ECO:0000313" key="2">
    <source>
        <dbReference type="EMBL" id="KRS14354.1"/>
    </source>
</evidence>
<dbReference type="Proteomes" id="UP000051295">
    <property type="component" value="Unassembled WGS sequence"/>
</dbReference>
<dbReference type="PATRIC" id="fig|1641875.4.peg.1302"/>